<proteinExistence type="inferred from homology"/>
<sequence length="277" mass="31120">MSKVVFSGEVILRPTFAPRPGISHVLFDFDGTLSLIRQGWPEVMVPMFTEVLPPLDGESDADRQRLAFEDIMRLNGKQTIYQMMQLADRIRERGGEPREPLWYKHEYLRRLDERIVTRAEGLKAGTIPPDDLLVFGASGLMENLQRRGLTLYLASGTDEPFVKREAELLGLTRYFGKHIYGAQDDYKSFSKKMVIDRLLSENNIQGEQLLSFGDGYVEIENTKQVGGLAVAVASDEANNGSGRMDAWKRERLSGVGADVIIPDFRDAAPLLELILGQ</sequence>
<dbReference type="AlphaFoldDB" id="A0AAU7CJ03"/>
<dbReference type="InterPro" id="IPR036412">
    <property type="entry name" value="HAD-like_sf"/>
</dbReference>
<dbReference type="EMBL" id="CP155447">
    <property type="protein sequence ID" value="XBH04993.1"/>
    <property type="molecule type" value="Genomic_DNA"/>
</dbReference>
<name>A0AAU7CJ03_9BACT</name>
<evidence type="ECO:0000256" key="4">
    <source>
        <dbReference type="ARBA" id="ARBA00013078"/>
    </source>
</evidence>
<accession>A0AAU7CJ03</accession>
<keyword evidence="5" id="KW-0378">Hydrolase</keyword>
<gene>
    <name evidence="5" type="ORF">V5E97_02935</name>
</gene>
<dbReference type="GO" id="GO:0006281">
    <property type="term" value="P:DNA repair"/>
    <property type="evidence" value="ECO:0007669"/>
    <property type="project" value="TreeGrafter"/>
</dbReference>
<dbReference type="Gene3D" id="3.40.50.1000">
    <property type="entry name" value="HAD superfamily/HAD-like"/>
    <property type="match status" value="1"/>
</dbReference>
<dbReference type="SFLD" id="SFLDS00003">
    <property type="entry name" value="Haloacid_Dehalogenase"/>
    <property type="match status" value="1"/>
</dbReference>
<comment type="similarity">
    <text evidence="3">Belongs to the HAD-like hydrolase superfamily. CbbY/CbbZ/Gph/YieH family.</text>
</comment>
<evidence type="ECO:0000256" key="3">
    <source>
        <dbReference type="ARBA" id="ARBA00006171"/>
    </source>
</evidence>
<dbReference type="EC" id="3.1.3.18" evidence="4"/>
<dbReference type="SUPFAM" id="SSF56784">
    <property type="entry name" value="HAD-like"/>
    <property type="match status" value="1"/>
</dbReference>
<dbReference type="GO" id="GO:0008967">
    <property type="term" value="F:phosphoglycolate phosphatase activity"/>
    <property type="evidence" value="ECO:0007669"/>
    <property type="project" value="UniProtKB-EC"/>
</dbReference>
<evidence type="ECO:0000256" key="2">
    <source>
        <dbReference type="ARBA" id="ARBA00004818"/>
    </source>
</evidence>
<reference evidence="5" key="1">
    <citation type="submission" date="2024-05" db="EMBL/GenBank/DDBJ databases">
        <title>Planctomycetes of the genus Singulisphaera possess chitinolytic capabilities.</title>
        <authorList>
            <person name="Ivanova A."/>
        </authorList>
    </citation>
    <scope>NUCLEOTIDE SEQUENCE</scope>
    <source>
        <strain evidence="5">Ch08T</strain>
    </source>
</reference>
<comment type="pathway">
    <text evidence="2">Organic acid metabolism; glycolate biosynthesis; glycolate from 2-phosphoglycolate: step 1/1.</text>
</comment>
<organism evidence="5">
    <name type="scientific">Singulisphaera sp. Ch08</name>
    <dbReference type="NCBI Taxonomy" id="3120278"/>
    <lineage>
        <taxon>Bacteria</taxon>
        <taxon>Pseudomonadati</taxon>
        <taxon>Planctomycetota</taxon>
        <taxon>Planctomycetia</taxon>
        <taxon>Isosphaerales</taxon>
        <taxon>Isosphaeraceae</taxon>
        <taxon>Singulisphaera</taxon>
    </lineage>
</organism>
<comment type="catalytic activity">
    <reaction evidence="1">
        <text>2-phosphoglycolate + H2O = glycolate + phosphate</text>
        <dbReference type="Rhea" id="RHEA:14369"/>
        <dbReference type="ChEBI" id="CHEBI:15377"/>
        <dbReference type="ChEBI" id="CHEBI:29805"/>
        <dbReference type="ChEBI" id="CHEBI:43474"/>
        <dbReference type="ChEBI" id="CHEBI:58033"/>
        <dbReference type="EC" id="3.1.3.18"/>
    </reaction>
</comment>
<dbReference type="PANTHER" id="PTHR43434:SF1">
    <property type="entry name" value="PHOSPHOGLYCOLATE PHOSPHATASE"/>
    <property type="match status" value="1"/>
</dbReference>
<dbReference type="SFLD" id="SFLDG01129">
    <property type="entry name" value="C1.5:_HAD__Beta-PGM__Phosphata"/>
    <property type="match status" value="1"/>
</dbReference>
<dbReference type="InterPro" id="IPR050155">
    <property type="entry name" value="HAD-like_hydrolase_sf"/>
</dbReference>
<dbReference type="RefSeq" id="WP_406697801.1">
    <property type="nucleotide sequence ID" value="NZ_CP155447.1"/>
</dbReference>
<dbReference type="PANTHER" id="PTHR43434">
    <property type="entry name" value="PHOSPHOGLYCOLATE PHOSPHATASE"/>
    <property type="match status" value="1"/>
</dbReference>
<evidence type="ECO:0000256" key="1">
    <source>
        <dbReference type="ARBA" id="ARBA00000830"/>
    </source>
</evidence>
<evidence type="ECO:0000313" key="5">
    <source>
        <dbReference type="EMBL" id="XBH04993.1"/>
    </source>
</evidence>
<dbReference type="InterPro" id="IPR023214">
    <property type="entry name" value="HAD_sf"/>
</dbReference>
<protein>
    <recommendedName>
        <fullName evidence="4">phosphoglycolate phosphatase</fullName>
        <ecNumber evidence="4">3.1.3.18</ecNumber>
    </recommendedName>
</protein>
<dbReference type="GO" id="GO:0005829">
    <property type="term" value="C:cytosol"/>
    <property type="evidence" value="ECO:0007669"/>
    <property type="project" value="TreeGrafter"/>
</dbReference>
<dbReference type="Pfam" id="PF00702">
    <property type="entry name" value="Hydrolase"/>
    <property type="match status" value="1"/>
</dbReference>